<dbReference type="AlphaFoldDB" id="A0A5N5X8H6"/>
<dbReference type="OrthoDB" id="10268090at2759"/>
<reference evidence="4 5" key="1">
    <citation type="submission" date="2019-04" db="EMBL/GenBank/DDBJ databases">
        <title>Friends and foes A comparative genomics study of 23 Aspergillus species from section Flavi.</title>
        <authorList>
            <consortium name="DOE Joint Genome Institute"/>
            <person name="Kjaerbolling I."/>
            <person name="Vesth T."/>
            <person name="Frisvad J.C."/>
            <person name="Nybo J.L."/>
            <person name="Theobald S."/>
            <person name="Kildgaard S."/>
            <person name="Isbrandt T."/>
            <person name="Kuo A."/>
            <person name="Sato A."/>
            <person name="Lyhne E.K."/>
            <person name="Kogle M.E."/>
            <person name="Wiebenga A."/>
            <person name="Kun R.S."/>
            <person name="Lubbers R.J."/>
            <person name="Makela M.R."/>
            <person name="Barry K."/>
            <person name="Chovatia M."/>
            <person name="Clum A."/>
            <person name="Daum C."/>
            <person name="Haridas S."/>
            <person name="He G."/>
            <person name="LaButti K."/>
            <person name="Lipzen A."/>
            <person name="Mondo S."/>
            <person name="Riley R."/>
            <person name="Salamov A."/>
            <person name="Simmons B.A."/>
            <person name="Magnuson J.K."/>
            <person name="Henrissat B."/>
            <person name="Mortensen U.H."/>
            <person name="Larsen T.O."/>
            <person name="Devries R.P."/>
            <person name="Grigoriev I.V."/>
            <person name="Machida M."/>
            <person name="Baker S.E."/>
            <person name="Andersen M.R."/>
        </authorList>
    </citation>
    <scope>NUCLEOTIDE SEQUENCE [LARGE SCALE GENOMIC DNA]</scope>
    <source>
        <strain evidence="4 5">CBS 151.66</strain>
    </source>
</reference>
<dbReference type="Proteomes" id="UP000326565">
    <property type="component" value="Unassembled WGS sequence"/>
</dbReference>
<evidence type="ECO:0000256" key="1">
    <source>
        <dbReference type="ARBA" id="ARBA00038048"/>
    </source>
</evidence>
<dbReference type="GO" id="GO:0005739">
    <property type="term" value="C:mitochondrion"/>
    <property type="evidence" value="ECO:0007669"/>
    <property type="project" value="TreeGrafter"/>
</dbReference>
<dbReference type="EMBL" id="ML732173">
    <property type="protein sequence ID" value="KAB8077061.1"/>
    <property type="molecule type" value="Genomic_DNA"/>
</dbReference>
<dbReference type="GO" id="GO:0005886">
    <property type="term" value="C:plasma membrane"/>
    <property type="evidence" value="ECO:0007669"/>
    <property type="project" value="TreeGrafter"/>
</dbReference>
<protein>
    <submittedName>
        <fullName evidence="4">Saccharopine dehydrogenase-domain-containing protein</fullName>
    </submittedName>
</protein>
<proteinExistence type="inferred from homology"/>
<comment type="similarity">
    <text evidence="1">Belongs to the saccharopine dehydrogenase family.</text>
</comment>
<feature type="transmembrane region" description="Helical" evidence="2">
    <location>
        <begin position="281"/>
        <end position="300"/>
    </location>
</feature>
<evidence type="ECO:0000256" key="2">
    <source>
        <dbReference type="SAM" id="Phobius"/>
    </source>
</evidence>
<sequence length="414" mass="45497">MDSKRQFDLVLLGPTGYTGRLCAEHIVKNLPTGLKWALAGRSLQKIENVAKELKALNPDRAEPEILAVQLTREELHSLACRTKLILNTIGPYHLYSTPVVEACASNGTHYLDVTGETPWVKGIIEKYHETAKSNGAIIIPSVGVESAPADMLTWALVKRVREALSCDTKEVTCAIAEFTSSGASGGTLATILTMFDTVSIFDLLKATNPFALAASSPPKSVPSETLAEKLLGVHSVRDLGTLTTAPTAVADIAIVHRSSTLMPEFYGPRFHFRQFLMVRNVFIGVAVHFSFVIGLLLLLLPPVRWLLRKRIYTPGSGPRMEDSVNDRVEYRAVATADQNESNPRRVLGKLKFQGTMYVFTGLLLAEAAMVILKNEEKVRKVSRCGLVTSATLGQDYIDRLEKVGCHIETQVFEY</sequence>
<evidence type="ECO:0000313" key="5">
    <source>
        <dbReference type="Proteomes" id="UP000326565"/>
    </source>
</evidence>
<gene>
    <name evidence="4" type="ORF">BDV29DRAFT_169025</name>
</gene>
<evidence type="ECO:0000313" key="4">
    <source>
        <dbReference type="EMBL" id="KAB8077061.1"/>
    </source>
</evidence>
<dbReference type="GO" id="GO:0009247">
    <property type="term" value="P:glycolipid biosynthetic process"/>
    <property type="evidence" value="ECO:0007669"/>
    <property type="project" value="TreeGrafter"/>
</dbReference>
<keyword evidence="2" id="KW-1133">Transmembrane helix</keyword>
<dbReference type="InterPro" id="IPR005097">
    <property type="entry name" value="Sacchrp_dh_NADP-bd"/>
</dbReference>
<dbReference type="Gene3D" id="3.40.50.720">
    <property type="entry name" value="NAD(P)-binding Rossmann-like Domain"/>
    <property type="match status" value="1"/>
</dbReference>
<accession>A0A5N5X8H6</accession>
<keyword evidence="2" id="KW-0812">Transmembrane</keyword>
<evidence type="ECO:0000259" key="3">
    <source>
        <dbReference type="Pfam" id="PF03435"/>
    </source>
</evidence>
<name>A0A5N5X8H6_9EURO</name>
<keyword evidence="2" id="KW-0472">Membrane</keyword>
<dbReference type="InterPro" id="IPR036291">
    <property type="entry name" value="NAD(P)-bd_dom_sf"/>
</dbReference>
<organism evidence="4 5">
    <name type="scientific">Aspergillus leporis</name>
    <dbReference type="NCBI Taxonomy" id="41062"/>
    <lineage>
        <taxon>Eukaryota</taxon>
        <taxon>Fungi</taxon>
        <taxon>Dikarya</taxon>
        <taxon>Ascomycota</taxon>
        <taxon>Pezizomycotina</taxon>
        <taxon>Eurotiomycetes</taxon>
        <taxon>Eurotiomycetidae</taxon>
        <taxon>Eurotiales</taxon>
        <taxon>Aspergillaceae</taxon>
        <taxon>Aspergillus</taxon>
        <taxon>Aspergillus subgen. Circumdati</taxon>
    </lineage>
</organism>
<dbReference type="GO" id="GO:0005811">
    <property type="term" value="C:lipid droplet"/>
    <property type="evidence" value="ECO:0007669"/>
    <property type="project" value="TreeGrafter"/>
</dbReference>
<dbReference type="Pfam" id="PF03435">
    <property type="entry name" value="Sacchrp_dh_NADP"/>
    <property type="match status" value="1"/>
</dbReference>
<dbReference type="SUPFAM" id="SSF51735">
    <property type="entry name" value="NAD(P)-binding Rossmann-fold domains"/>
    <property type="match status" value="1"/>
</dbReference>
<feature type="domain" description="Saccharopine dehydrogenase NADP binding" evidence="3">
    <location>
        <begin position="10"/>
        <end position="139"/>
    </location>
</feature>
<keyword evidence="5" id="KW-1185">Reference proteome</keyword>
<dbReference type="InterPro" id="IPR051276">
    <property type="entry name" value="Saccharopine_DH-like_oxidrdct"/>
</dbReference>
<dbReference type="PANTHER" id="PTHR12286">
    <property type="entry name" value="SACCHAROPINE DEHYDROGENASE-LIKE OXIDOREDUCTASE"/>
    <property type="match status" value="1"/>
</dbReference>
<dbReference type="PANTHER" id="PTHR12286:SF5">
    <property type="entry name" value="SACCHAROPINE DEHYDROGENASE-LIKE OXIDOREDUCTASE"/>
    <property type="match status" value="1"/>
</dbReference>
<dbReference type="FunFam" id="3.40.50.720:FF:000592">
    <property type="entry name" value="Similar to saccharopine dehydrogenase"/>
    <property type="match status" value="1"/>
</dbReference>